<proteinExistence type="predicted"/>
<name>A0A561E144_9MICO</name>
<dbReference type="Proteomes" id="UP000318297">
    <property type="component" value="Unassembled WGS sequence"/>
</dbReference>
<dbReference type="EMBL" id="VIVQ01000003">
    <property type="protein sequence ID" value="TWE09317.1"/>
    <property type="molecule type" value="Genomic_DNA"/>
</dbReference>
<keyword evidence="2" id="KW-1185">Reference proteome</keyword>
<dbReference type="Pfam" id="PF07103">
    <property type="entry name" value="DUF1365"/>
    <property type="match status" value="1"/>
</dbReference>
<protein>
    <recommendedName>
        <fullName evidence="3">DUF1365 family protein</fullName>
    </recommendedName>
</protein>
<evidence type="ECO:0000313" key="1">
    <source>
        <dbReference type="EMBL" id="TWE09317.1"/>
    </source>
</evidence>
<evidence type="ECO:0008006" key="3">
    <source>
        <dbReference type="Google" id="ProtNLM"/>
    </source>
</evidence>
<dbReference type="PANTHER" id="PTHR33973">
    <property type="entry name" value="OS07G0153300 PROTEIN"/>
    <property type="match status" value="1"/>
</dbReference>
<dbReference type="AlphaFoldDB" id="A0A561E144"/>
<accession>A0A561E144</accession>
<organism evidence="1 2">
    <name type="scientific">Rudaeicoccus suwonensis</name>
    <dbReference type="NCBI Taxonomy" id="657409"/>
    <lineage>
        <taxon>Bacteria</taxon>
        <taxon>Bacillati</taxon>
        <taxon>Actinomycetota</taxon>
        <taxon>Actinomycetes</taxon>
        <taxon>Micrococcales</taxon>
        <taxon>Dermacoccaceae</taxon>
        <taxon>Rudaeicoccus</taxon>
    </lineage>
</organism>
<dbReference type="InterPro" id="IPR010775">
    <property type="entry name" value="DUF1365"/>
</dbReference>
<dbReference type="PANTHER" id="PTHR33973:SF4">
    <property type="entry name" value="OS07G0153300 PROTEIN"/>
    <property type="match status" value="1"/>
</dbReference>
<reference evidence="1 2" key="1">
    <citation type="submission" date="2019-06" db="EMBL/GenBank/DDBJ databases">
        <title>Sequencing the genomes of 1000 actinobacteria strains.</title>
        <authorList>
            <person name="Klenk H.-P."/>
        </authorList>
    </citation>
    <scope>NUCLEOTIDE SEQUENCE [LARGE SCALE GENOMIC DNA]</scope>
    <source>
        <strain evidence="1 2">DSM 19560</strain>
    </source>
</reference>
<sequence>MKADGYLARVRHTRTSPLRNDFTYHSCAWLVDLSTDQAGGKRLWWRTPFVRFRAKDHLGDPTKTWRQNVIDFAAGEGVDLSGAGIQVLTGACTSGYAFDPLSVYWCAPAGEPPVVIAEVRNTYGGRHCYLLRTDRRDVATTEKQFYVSPFNDVSGSYTLVLAPPQRDGFDVTITLHRDGERPFVARWQGHRPRTPLERLRFGIHAPVAAQLVTARIHWQGVRLWARRLPVQPRPSSDPQEA</sequence>
<comment type="caution">
    <text evidence="1">The sequence shown here is derived from an EMBL/GenBank/DDBJ whole genome shotgun (WGS) entry which is preliminary data.</text>
</comment>
<evidence type="ECO:0000313" key="2">
    <source>
        <dbReference type="Proteomes" id="UP000318297"/>
    </source>
</evidence>
<gene>
    <name evidence="1" type="ORF">BKA23_3017</name>
</gene>